<sequence length="239" mass="25476">MSQGAVMKRSFTGIMSELHKGSTGGQKVLSCKPISGSIDKCLYRTPNLLCAISLAAAVKKIKNVKKCLFGLLQSITAVFEILSLPACQLAHCEGSLVKYYAWVGQPVTQWEEVFISHSGQGTTAHIPLPSHPWRCRGGRGVEEVGTRMGSKVLGPTALITHDVDVFHSGGLRSPRHSSGSPHCEASVSRRGGDTRVSSSPFKLPTRGGLPPLSSHLHPPPPGPNPASEAAPVFCYLYEA</sequence>
<evidence type="ECO:0000313" key="1">
    <source>
        <dbReference type="EMBL" id="KAJ8005793.1"/>
    </source>
</evidence>
<protein>
    <submittedName>
        <fullName evidence="1">Uncharacterized protein</fullName>
    </submittedName>
</protein>
<dbReference type="Proteomes" id="UP001157502">
    <property type="component" value="Chromosome 10"/>
</dbReference>
<proteinExistence type="predicted"/>
<gene>
    <name evidence="1" type="ORF">DPEC_G00121570</name>
</gene>
<evidence type="ECO:0000313" key="2">
    <source>
        <dbReference type="Proteomes" id="UP001157502"/>
    </source>
</evidence>
<keyword evidence="2" id="KW-1185">Reference proteome</keyword>
<dbReference type="EMBL" id="CM055737">
    <property type="protein sequence ID" value="KAJ8005793.1"/>
    <property type="molecule type" value="Genomic_DNA"/>
</dbReference>
<organism evidence="1 2">
    <name type="scientific">Dallia pectoralis</name>
    <name type="common">Alaska blackfish</name>
    <dbReference type="NCBI Taxonomy" id="75939"/>
    <lineage>
        <taxon>Eukaryota</taxon>
        <taxon>Metazoa</taxon>
        <taxon>Chordata</taxon>
        <taxon>Craniata</taxon>
        <taxon>Vertebrata</taxon>
        <taxon>Euteleostomi</taxon>
        <taxon>Actinopterygii</taxon>
        <taxon>Neopterygii</taxon>
        <taxon>Teleostei</taxon>
        <taxon>Protacanthopterygii</taxon>
        <taxon>Esociformes</taxon>
        <taxon>Umbridae</taxon>
        <taxon>Dallia</taxon>
    </lineage>
</organism>
<reference evidence="1" key="1">
    <citation type="submission" date="2021-05" db="EMBL/GenBank/DDBJ databases">
        <authorList>
            <person name="Pan Q."/>
            <person name="Jouanno E."/>
            <person name="Zahm M."/>
            <person name="Klopp C."/>
            <person name="Cabau C."/>
            <person name="Louis A."/>
            <person name="Berthelot C."/>
            <person name="Parey E."/>
            <person name="Roest Crollius H."/>
            <person name="Montfort J."/>
            <person name="Robinson-Rechavi M."/>
            <person name="Bouchez O."/>
            <person name="Lampietro C."/>
            <person name="Lopez Roques C."/>
            <person name="Donnadieu C."/>
            <person name="Postlethwait J."/>
            <person name="Bobe J."/>
            <person name="Dillon D."/>
            <person name="Chandos A."/>
            <person name="von Hippel F."/>
            <person name="Guiguen Y."/>
        </authorList>
    </citation>
    <scope>NUCLEOTIDE SEQUENCE</scope>
    <source>
        <strain evidence="1">YG-Jan2019</strain>
    </source>
</reference>
<name>A0ACC2GQ94_DALPE</name>
<comment type="caution">
    <text evidence="1">The sequence shown here is derived from an EMBL/GenBank/DDBJ whole genome shotgun (WGS) entry which is preliminary data.</text>
</comment>
<accession>A0ACC2GQ94</accession>